<reference evidence="20 21" key="1">
    <citation type="submission" date="2021-04" db="EMBL/GenBank/DDBJ databases">
        <authorList>
            <person name="De Guttry C."/>
            <person name="Zahm M."/>
            <person name="Klopp C."/>
            <person name="Cabau C."/>
            <person name="Louis A."/>
            <person name="Berthelot C."/>
            <person name="Parey E."/>
            <person name="Roest Crollius H."/>
            <person name="Montfort J."/>
            <person name="Robinson-Rechavi M."/>
            <person name="Bucao C."/>
            <person name="Bouchez O."/>
            <person name="Gislard M."/>
            <person name="Lluch J."/>
            <person name="Milhes M."/>
            <person name="Lampietro C."/>
            <person name="Lopez Roques C."/>
            <person name="Donnadieu C."/>
            <person name="Braasch I."/>
            <person name="Desvignes T."/>
            <person name="Postlethwait J."/>
            <person name="Bobe J."/>
            <person name="Wedekind C."/>
            <person name="Guiguen Y."/>
        </authorList>
    </citation>
    <scope>NUCLEOTIDE SEQUENCE [LARGE SCALE GENOMIC DNA]</scope>
    <source>
        <strain evidence="20">Cs_M1</strain>
        <tissue evidence="20">Blood</tissue>
    </source>
</reference>
<dbReference type="GO" id="GO:0005737">
    <property type="term" value="C:cytoplasm"/>
    <property type="evidence" value="ECO:0007669"/>
    <property type="project" value="UniProtKB-SubCell"/>
</dbReference>
<organism evidence="20 21">
    <name type="scientific">Coregonus suidteri</name>
    <dbReference type="NCBI Taxonomy" id="861788"/>
    <lineage>
        <taxon>Eukaryota</taxon>
        <taxon>Metazoa</taxon>
        <taxon>Chordata</taxon>
        <taxon>Craniata</taxon>
        <taxon>Vertebrata</taxon>
        <taxon>Euteleostomi</taxon>
        <taxon>Actinopterygii</taxon>
        <taxon>Neopterygii</taxon>
        <taxon>Teleostei</taxon>
        <taxon>Protacanthopterygii</taxon>
        <taxon>Salmoniformes</taxon>
        <taxon>Salmonidae</taxon>
        <taxon>Coregoninae</taxon>
        <taxon>Coregonus</taxon>
    </lineage>
</organism>
<evidence type="ECO:0000256" key="13">
    <source>
        <dbReference type="ARBA" id="ARBA00039944"/>
    </source>
</evidence>
<feature type="domain" description="CTCK" evidence="18">
    <location>
        <begin position="289"/>
        <end position="363"/>
    </location>
</feature>
<evidence type="ECO:0000256" key="3">
    <source>
        <dbReference type="ARBA" id="ARBA00004613"/>
    </source>
</evidence>
<evidence type="ECO:0000256" key="14">
    <source>
        <dbReference type="ARBA" id="ARBA00042352"/>
    </source>
</evidence>
<dbReference type="SMART" id="SM00041">
    <property type="entry name" value="CT"/>
    <property type="match status" value="1"/>
</dbReference>
<keyword evidence="6" id="KW-0964">Secreted</keyword>
<evidence type="ECO:0000256" key="8">
    <source>
        <dbReference type="ARBA" id="ARBA00022868"/>
    </source>
</evidence>
<evidence type="ECO:0000256" key="11">
    <source>
        <dbReference type="ARBA" id="ARBA00023157"/>
    </source>
</evidence>
<comment type="caution">
    <text evidence="16">Lacks conserved residue(s) required for the propagation of feature annotation.</text>
</comment>
<dbReference type="GO" id="GO:0005921">
    <property type="term" value="C:gap junction"/>
    <property type="evidence" value="ECO:0007669"/>
    <property type="project" value="UniProtKB-SubCell"/>
</dbReference>
<evidence type="ECO:0000256" key="15">
    <source>
        <dbReference type="ARBA" id="ARBA00077787"/>
    </source>
</evidence>
<keyword evidence="11" id="KW-1015">Disulfide bond</keyword>
<dbReference type="GO" id="GO:0051239">
    <property type="term" value="P:regulation of multicellular organismal process"/>
    <property type="evidence" value="ECO:0007669"/>
    <property type="project" value="UniProtKB-ARBA"/>
</dbReference>
<dbReference type="SMART" id="SM00121">
    <property type="entry name" value="IB"/>
    <property type="match status" value="1"/>
</dbReference>
<dbReference type="InterPro" id="IPR050941">
    <property type="entry name" value="CCN"/>
</dbReference>
<evidence type="ECO:0000313" key="21">
    <source>
        <dbReference type="Proteomes" id="UP001356427"/>
    </source>
</evidence>
<dbReference type="Gene3D" id="2.10.70.10">
    <property type="entry name" value="Complement Module, domain 1"/>
    <property type="match status" value="1"/>
</dbReference>
<dbReference type="GO" id="GO:0007155">
    <property type="term" value="P:cell adhesion"/>
    <property type="evidence" value="ECO:0007669"/>
    <property type="project" value="TreeGrafter"/>
</dbReference>
<dbReference type="SUPFAM" id="SSF82895">
    <property type="entry name" value="TSP-1 type 1 repeat"/>
    <property type="match status" value="1"/>
</dbReference>
<dbReference type="GO" id="GO:0031012">
    <property type="term" value="C:extracellular matrix"/>
    <property type="evidence" value="ECO:0007669"/>
    <property type="project" value="TreeGrafter"/>
</dbReference>
<dbReference type="PANTHER" id="PTHR11348:SF3">
    <property type="entry name" value="CELLULAR COMMUNICATION NETWORK FACTOR 6"/>
    <property type="match status" value="1"/>
</dbReference>
<dbReference type="Proteomes" id="UP001356427">
    <property type="component" value="Unassembled WGS sequence"/>
</dbReference>
<dbReference type="PROSITE" id="PS01225">
    <property type="entry name" value="CTCK_2"/>
    <property type="match status" value="1"/>
</dbReference>
<dbReference type="Pfam" id="PF00007">
    <property type="entry name" value="Cys_knot"/>
    <property type="match status" value="1"/>
</dbReference>
<keyword evidence="21" id="KW-1185">Reference proteome</keyword>
<dbReference type="PROSITE" id="PS01185">
    <property type="entry name" value="CTCK_1"/>
    <property type="match status" value="1"/>
</dbReference>
<evidence type="ECO:0000256" key="7">
    <source>
        <dbReference type="ARBA" id="ARBA00022729"/>
    </source>
</evidence>
<dbReference type="FunFam" id="2.20.100.10:FF:000046">
    <property type="entry name" value="Cellular communication network factor 4"/>
    <property type="match status" value="1"/>
</dbReference>
<sequence length="375" mass="41140">MLSLLCSSLLVILAQQSLCRAQNHGGQLSAPRGGKAVLERKQFCQWPCKCKAKPQCAPGVSSVLDGCGCCKSCARQIGEACNERDICDPHKGMYCDFSKDQPRYEVGVCAYLMAVGCDLNGVHYENGEAFQPSPLYKCTCIAGAIGCTPAFIQKPTDFLGPAPLRSNAPLPAGLQSAPGASRKHQQDTTNMAAMPAAWRRTGGFLPLAMPFNTVIPKAYRDPPLAWKKNCLIQTTPWSPCSKTCGLGISVRVNNDNGKCEMRKDRRLCLLRPCEKSIMKTVKMLRGKTCKPKFQAKKAEKLTLSGCTSTKSFKPTYCGICTDKRCCVPNKSKMVTVNFKCKGGSNVRWKMQWITACVCQRKCNDPGDMFAELRFL</sequence>
<dbReference type="GO" id="GO:0008083">
    <property type="term" value="F:growth factor activity"/>
    <property type="evidence" value="ECO:0007669"/>
    <property type="project" value="UniProtKB-KW"/>
</dbReference>
<dbReference type="Pfam" id="PF00219">
    <property type="entry name" value="IGFBP"/>
    <property type="match status" value="1"/>
</dbReference>
<evidence type="ECO:0000256" key="9">
    <source>
        <dbReference type="ARBA" id="ARBA00022949"/>
    </source>
</evidence>
<protein>
    <recommendedName>
        <fullName evidence="13">CCN family member 3</fullName>
    </recommendedName>
    <alternativeName>
        <fullName evidence="14">Cellular communication network factor 3</fullName>
    </alternativeName>
    <alternativeName>
        <fullName evidence="15">Protein NOV homolog</fullName>
    </alternativeName>
</protein>
<comment type="similarity">
    <text evidence="4">Belongs to the CCN family.</text>
</comment>
<evidence type="ECO:0000256" key="12">
    <source>
        <dbReference type="ARBA" id="ARBA00023180"/>
    </source>
</evidence>
<dbReference type="InterPro" id="IPR009030">
    <property type="entry name" value="Growth_fac_rcpt_cys_sf"/>
</dbReference>
<dbReference type="InterPro" id="IPR043973">
    <property type="entry name" value="TSP1_CCN"/>
</dbReference>
<keyword evidence="7 17" id="KW-0732">Signal</keyword>
<dbReference type="InterPro" id="IPR000867">
    <property type="entry name" value="IGFBP-like"/>
</dbReference>
<dbReference type="Pfam" id="PF19035">
    <property type="entry name" value="TSP1_CCN"/>
    <property type="match status" value="1"/>
</dbReference>
<evidence type="ECO:0000313" key="20">
    <source>
        <dbReference type="EMBL" id="KAK6297314.1"/>
    </source>
</evidence>
<evidence type="ECO:0000256" key="1">
    <source>
        <dbReference type="ARBA" id="ARBA00004496"/>
    </source>
</evidence>
<dbReference type="SMART" id="SM00209">
    <property type="entry name" value="TSP1"/>
    <property type="match status" value="1"/>
</dbReference>
<keyword evidence="5" id="KW-0963">Cytoplasm</keyword>
<dbReference type="Gene3D" id="2.20.100.10">
    <property type="entry name" value="Thrombospondin type-1 (TSP1) repeat"/>
    <property type="match status" value="1"/>
</dbReference>
<dbReference type="PROSITE" id="PS51323">
    <property type="entry name" value="IGFBP_N_2"/>
    <property type="match status" value="1"/>
</dbReference>
<dbReference type="SUPFAM" id="SSF57184">
    <property type="entry name" value="Growth factor receptor domain"/>
    <property type="match status" value="1"/>
</dbReference>
<evidence type="ECO:0000259" key="19">
    <source>
        <dbReference type="PROSITE" id="PS51323"/>
    </source>
</evidence>
<evidence type="ECO:0000256" key="10">
    <source>
        <dbReference type="ARBA" id="ARBA00023030"/>
    </source>
</evidence>
<feature type="signal peptide" evidence="17">
    <location>
        <begin position="1"/>
        <end position="21"/>
    </location>
</feature>
<keyword evidence="12" id="KW-0325">Glycoprotein</keyword>
<dbReference type="PANTHER" id="PTHR11348">
    <property type="entry name" value="CONNECTIVE TISSUE GROWTH FACTOR-RELATED"/>
    <property type="match status" value="1"/>
</dbReference>
<evidence type="ECO:0000259" key="18">
    <source>
        <dbReference type="PROSITE" id="PS01225"/>
    </source>
</evidence>
<keyword evidence="8" id="KW-0303">Gap junction</keyword>
<dbReference type="InterPro" id="IPR006208">
    <property type="entry name" value="Glyco_hormone_CN"/>
</dbReference>
<keyword evidence="9" id="KW-0965">Cell junction</keyword>
<keyword evidence="10" id="KW-0339">Growth factor</keyword>
<dbReference type="GO" id="GO:0005178">
    <property type="term" value="F:integrin binding"/>
    <property type="evidence" value="ECO:0007669"/>
    <property type="project" value="TreeGrafter"/>
</dbReference>
<dbReference type="InterPro" id="IPR017891">
    <property type="entry name" value="Insulin_GF-bd_Cys-rich_CS"/>
</dbReference>
<comment type="subcellular location">
    <subcellularLocation>
        <location evidence="2">Cell junction</location>
        <location evidence="2">Gap junction</location>
    </subcellularLocation>
    <subcellularLocation>
        <location evidence="1">Cytoplasm</location>
    </subcellularLocation>
    <subcellularLocation>
        <location evidence="3">Secreted</location>
    </subcellularLocation>
</comment>
<feature type="chain" id="PRO_5043013895" description="CCN family member 3" evidence="17">
    <location>
        <begin position="22"/>
        <end position="375"/>
    </location>
</feature>
<accession>A0AAN8KXX9</accession>
<dbReference type="PROSITE" id="PS00222">
    <property type="entry name" value="IGFBP_N_1"/>
    <property type="match status" value="1"/>
</dbReference>
<gene>
    <name evidence="20" type="ORF">J4Q44_G00318970</name>
</gene>
<dbReference type="GO" id="GO:0008201">
    <property type="term" value="F:heparin binding"/>
    <property type="evidence" value="ECO:0007669"/>
    <property type="project" value="TreeGrafter"/>
</dbReference>
<evidence type="ECO:0000256" key="2">
    <source>
        <dbReference type="ARBA" id="ARBA00004610"/>
    </source>
</evidence>
<evidence type="ECO:0000256" key="4">
    <source>
        <dbReference type="ARBA" id="ARBA00008125"/>
    </source>
</evidence>
<dbReference type="EMBL" id="JAGTTL010000031">
    <property type="protein sequence ID" value="KAK6297314.1"/>
    <property type="molecule type" value="Genomic_DNA"/>
</dbReference>
<evidence type="ECO:0000256" key="17">
    <source>
        <dbReference type="SAM" id="SignalP"/>
    </source>
</evidence>
<name>A0AAN8KXX9_9TELE</name>
<dbReference type="GO" id="GO:0005615">
    <property type="term" value="C:extracellular space"/>
    <property type="evidence" value="ECO:0007669"/>
    <property type="project" value="TreeGrafter"/>
</dbReference>
<dbReference type="InterPro" id="IPR000884">
    <property type="entry name" value="TSP1_rpt"/>
</dbReference>
<evidence type="ECO:0000256" key="5">
    <source>
        <dbReference type="ARBA" id="ARBA00022490"/>
    </source>
</evidence>
<evidence type="ECO:0000256" key="16">
    <source>
        <dbReference type="PROSITE-ProRule" id="PRU00039"/>
    </source>
</evidence>
<dbReference type="GO" id="GO:0045597">
    <property type="term" value="P:positive regulation of cell differentiation"/>
    <property type="evidence" value="ECO:0007669"/>
    <property type="project" value="TreeGrafter"/>
</dbReference>
<evidence type="ECO:0000256" key="6">
    <source>
        <dbReference type="ARBA" id="ARBA00022525"/>
    </source>
</evidence>
<proteinExistence type="inferred from homology"/>
<comment type="caution">
    <text evidence="20">The sequence shown here is derived from an EMBL/GenBank/DDBJ whole genome shotgun (WGS) entry which is preliminary data.</text>
</comment>
<dbReference type="InterPro" id="IPR036383">
    <property type="entry name" value="TSP1_rpt_sf"/>
</dbReference>
<dbReference type="AlphaFoldDB" id="A0AAN8KXX9"/>
<dbReference type="PROSITE" id="PS50092">
    <property type="entry name" value="TSP1"/>
    <property type="match status" value="1"/>
</dbReference>
<dbReference type="InterPro" id="IPR006207">
    <property type="entry name" value="Cys_knot_C"/>
</dbReference>
<feature type="domain" description="IGFBP N-terminal" evidence="19">
    <location>
        <begin position="40"/>
        <end position="112"/>
    </location>
</feature>